<reference evidence="2 4" key="2">
    <citation type="submission" date="2018-06" db="EMBL/GenBank/DDBJ databases">
        <authorList>
            <consortium name="Pathogen Informatics"/>
            <person name="Doyle S."/>
        </authorList>
    </citation>
    <scope>NUCLEOTIDE SEQUENCE [LARGE SCALE GENOMIC DNA]</scope>
    <source>
        <strain evidence="2 4">NCTC10851</strain>
    </source>
</reference>
<dbReference type="AlphaFoldDB" id="A0A263HE25"/>
<dbReference type="EMBL" id="NLFK01000001">
    <property type="protein sequence ID" value="OZN25673.1"/>
    <property type="molecule type" value="Genomic_DNA"/>
</dbReference>
<evidence type="ECO:0000313" key="3">
    <source>
        <dbReference type="Proteomes" id="UP000215738"/>
    </source>
</evidence>
<keyword evidence="3" id="KW-1185">Reference proteome</keyword>
<evidence type="ECO:0000313" key="4">
    <source>
        <dbReference type="Proteomes" id="UP000254507"/>
    </source>
</evidence>
<dbReference type="Proteomes" id="UP000215738">
    <property type="component" value="Unassembled WGS sequence"/>
</dbReference>
<accession>A0A263HE25</accession>
<evidence type="ECO:0000313" key="1">
    <source>
        <dbReference type="EMBL" id="OZN25673.1"/>
    </source>
</evidence>
<name>A0A263HE25_9PAST</name>
<evidence type="ECO:0000313" key="2">
    <source>
        <dbReference type="EMBL" id="SUU37106.1"/>
    </source>
</evidence>
<gene>
    <name evidence="1" type="ORF">CFY87_00120</name>
    <name evidence="2" type="ORF">NCTC10851_01450</name>
</gene>
<dbReference type="EMBL" id="UFSB01000001">
    <property type="protein sequence ID" value="SUU37106.1"/>
    <property type="molecule type" value="Genomic_DNA"/>
</dbReference>
<proteinExistence type="predicted"/>
<organism evidence="2 4">
    <name type="scientific">Actinobacillus seminis</name>
    <dbReference type="NCBI Taxonomy" id="722"/>
    <lineage>
        <taxon>Bacteria</taxon>
        <taxon>Pseudomonadati</taxon>
        <taxon>Pseudomonadota</taxon>
        <taxon>Gammaproteobacteria</taxon>
        <taxon>Pasteurellales</taxon>
        <taxon>Pasteurellaceae</taxon>
        <taxon>Actinobacillus</taxon>
    </lineage>
</organism>
<dbReference type="Proteomes" id="UP000254507">
    <property type="component" value="Unassembled WGS sequence"/>
</dbReference>
<dbReference type="InParanoid" id="A0A263HE25"/>
<protein>
    <submittedName>
        <fullName evidence="2">Uncharacterized protein</fullName>
    </submittedName>
</protein>
<reference evidence="1 3" key="1">
    <citation type="submission" date="2017-07" db="EMBL/GenBank/DDBJ databases">
        <title>Virulence factors identified in Actinobacillus seminis.</title>
        <authorList>
            <person name="Negrete-Abascal E."/>
            <person name="Vaca-Pacheco S."/>
            <person name="Montes-Garcia F."/>
            <person name="Leyto-Gil A.M."/>
            <person name="Fragoso-Garcia E."/>
            <person name="Carvente-Garcia R."/>
            <person name="Perez-Agueros S."/>
            <person name="Castelan-Sanchez H.G."/>
            <person name="Garcia-Molina A."/>
            <person name="Villamar T.E."/>
            <person name="Vazquez-Cruz C."/>
        </authorList>
    </citation>
    <scope>NUCLEOTIDE SEQUENCE [LARGE SCALE GENOMIC DNA]</scope>
    <source>
        <strain evidence="1 3">ATCC 15768</strain>
    </source>
</reference>
<sequence>MYPQLYIDGVSEDLAGWEEILFHFNVSVEDNEVWAVARCCEEIPHLGNIYQSLVLDRLESLFFEQLDLDEDDEHIDVSTFVNDLDSHFCIDGDAITTLDEFMAKVEEIKSILH</sequence>